<dbReference type="PROSITE" id="PS50853">
    <property type="entry name" value="FN3"/>
    <property type="match status" value="1"/>
</dbReference>
<sequence>MTAVAVGTVLVAAAFSGAVPPVAGMQFHPTGHWVYDTALQTAFHVDGATTNVDARVPVAGDAGSQVVQSDTDGYVVGGSRIVRFGKSNLKVQSTVVPPSDEVPLTIESVGGPYLVYRQAGKIVRLGTSPVVIPTGDRIGDPVVTADGTMWLLHSETGLVCTLPKAAVSTNSCPARVPAGHSGALTVIADKPRVLDTTAGVLRPINPDGLGAGLPVGVPTSATTQVAPADAGGKVALLDAAKHALYLVDPKTSGSRPITVDLPPGQYDGPLSGGSVIAVVNKTTSTVTTYDIKGQRTDSKQIPVTTGAPKMTRGADGQVYVQDGGGSHLLVVGKDGKVADVPVATEPVPTAVPSTSPSPGGPASPSAPPSPSAQPPQPTPHPEPTTNPEPPAPPKPPAPPEAPASRKPPVPPSAPGAPGAVAASAGSGSATVTWNAAAANRATIGGYLVSWSGGSTTVAGGARRATVSGLTNGQSYTFSVAARNSVGLGPAAGSNAVTPAAAASAPGGFTATASGNDASLSWSQPNLGGGTLQHYTVTASGIGSRSVAGTSTSYSGLRGGQVTFTVRAVTTVGGRTMTGAAASRTVTIAVKNPKIFISRGSDTHSSDCKSPNCSWINMRLTGFAPNTRVELEPYANGHVFSEPCVTTTDSSGAATCDNDTRYDVPDTTVYVYADTADGRVQSNTLYWERR</sequence>
<evidence type="ECO:0000256" key="1">
    <source>
        <dbReference type="ARBA" id="ARBA00023295"/>
    </source>
</evidence>
<gene>
    <name evidence="6" type="ORF">GCM10009765_63220</name>
</gene>
<dbReference type="Proteomes" id="UP001500618">
    <property type="component" value="Unassembled WGS sequence"/>
</dbReference>
<keyword evidence="1" id="KW-0326">Glycosidase</keyword>
<evidence type="ECO:0000256" key="4">
    <source>
        <dbReference type="SAM" id="SignalP"/>
    </source>
</evidence>
<dbReference type="SUPFAM" id="SSF75011">
    <property type="entry name" value="3-carboxy-cis,cis-mucoante lactonizing enzyme"/>
    <property type="match status" value="1"/>
</dbReference>
<evidence type="ECO:0000313" key="7">
    <source>
        <dbReference type="Proteomes" id="UP001500618"/>
    </source>
</evidence>
<feature type="region of interest" description="Disordered" evidence="3">
    <location>
        <begin position="346"/>
        <end position="424"/>
    </location>
</feature>
<dbReference type="CDD" id="cd00063">
    <property type="entry name" value="FN3"/>
    <property type="match status" value="2"/>
</dbReference>
<keyword evidence="2" id="KW-0119">Carbohydrate metabolism</keyword>
<name>A0ABN2II13_9ACTN</name>
<feature type="compositionally biased region" description="Pro residues" evidence="3">
    <location>
        <begin position="358"/>
        <end position="414"/>
    </location>
</feature>
<evidence type="ECO:0000313" key="6">
    <source>
        <dbReference type="EMBL" id="GAA1705367.1"/>
    </source>
</evidence>
<dbReference type="InterPro" id="IPR013783">
    <property type="entry name" value="Ig-like_fold"/>
</dbReference>
<comment type="caution">
    <text evidence="6">The sequence shown here is derived from an EMBL/GenBank/DDBJ whole genome shotgun (WGS) entry which is preliminary data.</text>
</comment>
<feature type="compositionally biased region" description="Low complexity" evidence="3">
    <location>
        <begin position="415"/>
        <end position="424"/>
    </location>
</feature>
<dbReference type="Gene3D" id="2.60.40.10">
    <property type="entry name" value="Immunoglobulins"/>
    <property type="match status" value="2"/>
</dbReference>
<feature type="compositionally biased region" description="Low complexity" evidence="3">
    <location>
        <begin position="346"/>
        <end position="357"/>
    </location>
</feature>
<organism evidence="6 7">
    <name type="scientific">Fodinicola feengrottensis</name>
    <dbReference type="NCBI Taxonomy" id="435914"/>
    <lineage>
        <taxon>Bacteria</taxon>
        <taxon>Bacillati</taxon>
        <taxon>Actinomycetota</taxon>
        <taxon>Actinomycetes</taxon>
        <taxon>Mycobacteriales</taxon>
        <taxon>Fodinicola</taxon>
    </lineage>
</organism>
<dbReference type="Pfam" id="PF00041">
    <property type="entry name" value="fn3"/>
    <property type="match status" value="1"/>
</dbReference>
<proteinExistence type="predicted"/>
<dbReference type="EMBL" id="BAAANY010000030">
    <property type="protein sequence ID" value="GAA1705367.1"/>
    <property type="molecule type" value="Genomic_DNA"/>
</dbReference>
<evidence type="ECO:0000256" key="3">
    <source>
        <dbReference type="SAM" id="MobiDB-lite"/>
    </source>
</evidence>
<dbReference type="InterPro" id="IPR003961">
    <property type="entry name" value="FN3_dom"/>
</dbReference>
<dbReference type="SMART" id="SM00060">
    <property type="entry name" value="FN3"/>
    <property type="match status" value="2"/>
</dbReference>
<keyword evidence="4" id="KW-0732">Signal</keyword>
<reference evidence="6 7" key="1">
    <citation type="journal article" date="2019" name="Int. J. Syst. Evol. Microbiol.">
        <title>The Global Catalogue of Microorganisms (GCM) 10K type strain sequencing project: providing services to taxonomists for standard genome sequencing and annotation.</title>
        <authorList>
            <consortium name="The Broad Institute Genomics Platform"/>
            <consortium name="The Broad Institute Genome Sequencing Center for Infectious Disease"/>
            <person name="Wu L."/>
            <person name="Ma J."/>
        </authorList>
    </citation>
    <scope>NUCLEOTIDE SEQUENCE [LARGE SCALE GENOMIC DNA]</scope>
    <source>
        <strain evidence="6 7">JCM 14718</strain>
    </source>
</reference>
<evidence type="ECO:0000256" key="2">
    <source>
        <dbReference type="ARBA" id="ARBA00023326"/>
    </source>
</evidence>
<keyword evidence="1" id="KW-0378">Hydrolase</keyword>
<protein>
    <recommendedName>
        <fullName evidence="5">Fibronectin type-III domain-containing protein</fullName>
    </recommendedName>
</protein>
<keyword evidence="7" id="KW-1185">Reference proteome</keyword>
<dbReference type="InterPro" id="IPR036116">
    <property type="entry name" value="FN3_sf"/>
</dbReference>
<feature type="domain" description="Fibronectin type-III" evidence="5">
    <location>
        <begin position="413"/>
        <end position="501"/>
    </location>
</feature>
<accession>A0ABN2II13</accession>
<feature type="signal peptide" evidence="4">
    <location>
        <begin position="1"/>
        <end position="18"/>
    </location>
</feature>
<evidence type="ECO:0000259" key="5">
    <source>
        <dbReference type="PROSITE" id="PS50853"/>
    </source>
</evidence>
<feature type="chain" id="PRO_5046254556" description="Fibronectin type-III domain-containing protein" evidence="4">
    <location>
        <begin position="19"/>
        <end position="689"/>
    </location>
</feature>
<keyword evidence="2" id="KW-0624">Polysaccharide degradation</keyword>
<dbReference type="SUPFAM" id="SSF49265">
    <property type="entry name" value="Fibronectin type III"/>
    <property type="match status" value="1"/>
</dbReference>